<dbReference type="SUPFAM" id="SSF142433">
    <property type="entry name" value="CinA-like"/>
    <property type="match status" value="1"/>
</dbReference>
<name>A0A0D2BE96_9EURO</name>
<proteinExistence type="predicted"/>
<dbReference type="STRING" id="91928.A0A0D2BE96"/>
<evidence type="ECO:0000313" key="3">
    <source>
        <dbReference type="Proteomes" id="UP000053328"/>
    </source>
</evidence>
<dbReference type="AlphaFoldDB" id="A0A0D2BE96"/>
<sequence>MSWSSAHFPPPQLGEVAEEVASLLRERGETISVAETAAGGLISAALLATPGASRIYKGGLTLYTLPSRLAYAGWTQDDLDKYKGPTPEVVEGLARHVRGTLESDYCVGEVCGAF</sequence>
<dbReference type="InterPro" id="IPR008136">
    <property type="entry name" value="CinA_C"/>
</dbReference>
<feature type="domain" description="CinA C-terminal" evidence="1">
    <location>
        <begin position="15"/>
        <end position="108"/>
    </location>
</feature>
<protein>
    <recommendedName>
        <fullName evidence="1">CinA C-terminal domain-containing protein</fullName>
    </recommendedName>
</protein>
<keyword evidence="3" id="KW-1185">Reference proteome</keyword>
<dbReference type="OrthoDB" id="2350783at2759"/>
<dbReference type="GeneID" id="27331188"/>
<accession>A0A0D2BE96</accession>
<dbReference type="RefSeq" id="XP_016237131.1">
    <property type="nucleotide sequence ID" value="XM_016378454.1"/>
</dbReference>
<organism evidence="2 3">
    <name type="scientific">Exophiala spinifera</name>
    <dbReference type="NCBI Taxonomy" id="91928"/>
    <lineage>
        <taxon>Eukaryota</taxon>
        <taxon>Fungi</taxon>
        <taxon>Dikarya</taxon>
        <taxon>Ascomycota</taxon>
        <taxon>Pezizomycotina</taxon>
        <taxon>Eurotiomycetes</taxon>
        <taxon>Chaetothyriomycetidae</taxon>
        <taxon>Chaetothyriales</taxon>
        <taxon>Herpotrichiellaceae</taxon>
        <taxon>Exophiala</taxon>
    </lineage>
</organism>
<dbReference type="VEuPathDB" id="FungiDB:PV08_04105"/>
<dbReference type="Pfam" id="PF02464">
    <property type="entry name" value="CinA"/>
    <property type="match status" value="1"/>
</dbReference>
<gene>
    <name evidence="2" type="ORF">PV08_04105</name>
</gene>
<reference evidence="2 3" key="1">
    <citation type="submission" date="2015-01" db="EMBL/GenBank/DDBJ databases">
        <title>The Genome Sequence of Exophiala spinifera CBS89968.</title>
        <authorList>
            <consortium name="The Broad Institute Genomics Platform"/>
            <person name="Cuomo C."/>
            <person name="de Hoog S."/>
            <person name="Gorbushina A."/>
            <person name="Stielow B."/>
            <person name="Teixiera M."/>
            <person name="Abouelleil A."/>
            <person name="Chapman S.B."/>
            <person name="Priest M."/>
            <person name="Young S.K."/>
            <person name="Wortman J."/>
            <person name="Nusbaum C."/>
            <person name="Birren B."/>
        </authorList>
    </citation>
    <scope>NUCLEOTIDE SEQUENCE [LARGE SCALE GENOMIC DNA]</scope>
    <source>
        <strain evidence="2 3">CBS 89968</strain>
    </source>
</reference>
<dbReference type="EMBL" id="KN847494">
    <property type="protein sequence ID" value="KIW16915.1"/>
    <property type="molecule type" value="Genomic_DNA"/>
</dbReference>
<dbReference type="Gene3D" id="3.90.950.20">
    <property type="entry name" value="CinA-like"/>
    <property type="match status" value="1"/>
</dbReference>
<dbReference type="HOGENOM" id="CLU_2061478_0_0_1"/>
<evidence type="ECO:0000259" key="1">
    <source>
        <dbReference type="Pfam" id="PF02464"/>
    </source>
</evidence>
<dbReference type="Proteomes" id="UP000053328">
    <property type="component" value="Unassembled WGS sequence"/>
</dbReference>
<evidence type="ECO:0000313" key="2">
    <source>
        <dbReference type="EMBL" id="KIW16915.1"/>
    </source>
</evidence>
<dbReference type="InterPro" id="IPR036653">
    <property type="entry name" value="CinA-like_C"/>
</dbReference>